<dbReference type="PANTHER" id="PTHR13405">
    <property type="entry name" value="NUCLEAR PORE COMPLEX PROTEIN NUP133"/>
    <property type="match status" value="1"/>
</dbReference>
<evidence type="ECO:0000256" key="4">
    <source>
        <dbReference type="ARBA" id="ARBA00023242"/>
    </source>
</evidence>
<evidence type="ECO:0000256" key="5">
    <source>
        <dbReference type="SAM" id="MobiDB-lite"/>
    </source>
</evidence>
<dbReference type="InterPro" id="IPR014908">
    <property type="entry name" value="Nucleoporin_Nup133/Nup155_N"/>
</dbReference>
<dbReference type="Proteomes" id="UP001153954">
    <property type="component" value="Unassembled WGS sequence"/>
</dbReference>
<accession>A0AAU9U8Z5</accession>
<sequence>MEFNSTGGMRSPFSPRVRQSIGGRRPMGLASAKKNQSSFMHSVEQPAGDVIYKTPLITIETFGMPLPVMVTETLTFASGDVSVRMGGCGWCWVVAGRKILAWPREAVAAPAAPTAARELTLPQTDLAHKADLVMIFYEDGAQMPSCIGVSPEGVVRYWSSVGTEGAYTDVSCELAGQECDRLTEAKDGLLLATTTCTLVKISTSKEGRPGVVCQTMRPPSGWLGGIGRRVSLLFFGSMPAHADTKLVGVVVLPGWKDSENSEGEPEECIALVAGGPLLQLWCGSEVTEHHLRRPLSEAFARVHLAPQGDLNSLEIVALDVHAHARGLLLLVAAAHVAREPDVRYAFAHVSVEGGNARVASLCPIRVPREDEAPRVLPLASRPLLYAPSYVAAVTQSPSTASEYVDVGAEGDRLLGAALCGGALLFSRKHGVLRLRLADTAPPAAHTSLIDSPLGSPCPSDMYEGNLSLYEIDPHEVSAMSTDAVGKLKGAFLFHVRGDAARAARELAALFPREHAHALACTALALARDLLDDAPAGDPSWPRSSRASTRTRSPAPRSPSRATCWTTRPPATPGERDEQAEGRLPVPRARRRGARGARAGRALPARARARARLHRARPRARPAGRRARRRPQVSAMSKLKGAFLFHVRGDAARAARELAALFPREHAHALACTALALARDLLDDAPAGDPSWPRSSRASTRTRSPAPRSPSRATCWTTRPPATPGERDEQAEGRLPVPRARRRGARGARAGRALPARARARARLHRARPRARPAGRRARRRPQVSAMSKLKGAFLFHVRGDAARAARELAALFPREHAHALACTALALARDLLDDAPAGDPRWKLRGASRAALGSSCALHGAAQLRDKQRAFELFLDFLRAHRLWRRLAAPPTTPTEGPEEASAAWQLCALAERLAAARALQRLHRAGAPLLDAALHQVVAAAESARTGEGGVGASSEDSEEPEVLEAVRSGALAPADVCWRRVTRIERVLRALAALPPPAHDARAAAHHALTVLNILTTALGEMHACRAQWQTSGPRPAPALGARSTLAAVAHAHSRAVSQCAHACPDPSLRAQLLEAAGALADLLLTEAAPLADHLYEKLRRDTIQPYGNSHPSHAPERCRCRRRMRCPTCYSRTKLDM</sequence>
<comment type="caution">
    <text evidence="7">The sequence shown here is derived from an EMBL/GenBank/DDBJ whole genome shotgun (WGS) entry which is preliminary data.</text>
</comment>
<feature type="region of interest" description="Disordered" evidence="5">
    <location>
        <begin position="1"/>
        <end position="29"/>
    </location>
</feature>
<feature type="compositionally biased region" description="Low complexity" evidence="5">
    <location>
        <begin position="595"/>
        <end position="605"/>
    </location>
</feature>
<feature type="compositionally biased region" description="Low complexity" evidence="5">
    <location>
        <begin position="746"/>
        <end position="756"/>
    </location>
</feature>
<dbReference type="PANTHER" id="PTHR13405:SF11">
    <property type="entry name" value="NUCLEAR PORE COMPLEX PROTEIN NUP133"/>
    <property type="match status" value="1"/>
</dbReference>
<evidence type="ECO:0000256" key="3">
    <source>
        <dbReference type="ARBA" id="ARBA00022448"/>
    </source>
</evidence>
<keyword evidence="3" id="KW-0813">Transport</keyword>
<dbReference type="GO" id="GO:0031080">
    <property type="term" value="C:nuclear pore outer ring"/>
    <property type="evidence" value="ECO:0007669"/>
    <property type="project" value="TreeGrafter"/>
</dbReference>
<evidence type="ECO:0000259" key="6">
    <source>
        <dbReference type="Pfam" id="PF08801"/>
    </source>
</evidence>
<dbReference type="SUPFAM" id="SSF117289">
    <property type="entry name" value="Nucleoporin domain"/>
    <property type="match status" value="1"/>
</dbReference>
<dbReference type="AlphaFoldDB" id="A0AAU9U8Z5"/>
<dbReference type="Gene3D" id="2.130.10.10">
    <property type="entry name" value="YVTN repeat-like/Quinoprotein amine dehydrogenase"/>
    <property type="match status" value="1"/>
</dbReference>
<dbReference type="GO" id="GO:0017056">
    <property type="term" value="F:structural constituent of nuclear pore"/>
    <property type="evidence" value="ECO:0007669"/>
    <property type="project" value="InterPro"/>
</dbReference>
<dbReference type="InterPro" id="IPR037624">
    <property type="entry name" value="Nup133-like"/>
</dbReference>
<comment type="subcellular location">
    <subcellularLocation>
        <location evidence="1">Nucleus</location>
    </subcellularLocation>
</comment>
<dbReference type="GO" id="GO:0006606">
    <property type="term" value="P:protein import into nucleus"/>
    <property type="evidence" value="ECO:0007669"/>
    <property type="project" value="TreeGrafter"/>
</dbReference>
<comment type="similarity">
    <text evidence="2">Belongs to the nucleoporin Nup133 family.</text>
</comment>
<keyword evidence="8" id="KW-1185">Reference proteome</keyword>
<dbReference type="InterPro" id="IPR015943">
    <property type="entry name" value="WD40/YVTN_repeat-like_dom_sf"/>
</dbReference>
<feature type="region of interest" description="Disordered" evidence="5">
    <location>
        <begin position="685"/>
        <end position="783"/>
    </location>
</feature>
<proteinExistence type="inferred from homology"/>
<gene>
    <name evidence="7" type="ORF">EEDITHA_LOCUS9803</name>
</gene>
<evidence type="ECO:0000313" key="7">
    <source>
        <dbReference type="EMBL" id="CAH2094215.1"/>
    </source>
</evidence>
<feature type="domain" description="Nucleoporin Nup133/Nup155-like N-terminal" evidence="6">
    <location>
        <begin position="63"/>
        <end position="246"/>
    </location>
</feature>
<evidence type="ECO:0000313" key="8">
    <source>
        <dbReference type="Proteomes" id="UP001153954"/>
    </source>
</evidence>
<dbReference type="GO" id="GO:0000972">
    <property type="term" value="P:transcription-dependent tethering of RNA polymerase II gene DNA at nuclear periphery"/>
    <property type="evidence" value="ECO:0007669"/>
    <property type="project" value="TreeGrafter"/>
</dbReference>
<dbReference type="EMBL" id="CAKOGL010000014">
    <property type="protein sequence ID" value="CAH2094215.1"/>
    <property type="molecule type" value="Genomic_DNA"/>
</dbReference>
<keyword evidence="4" id="KW-0539">Nucleus</keyword>
<protein>
    <recommendedName>
        <fullName evidence="6">Nucleoporin Nup133/Nup155-like N-terminal domain-containing protein</fullName>
    </recommendedName>
</protein>
<evidence type="ECO:0000256" key="2">
    <source>
        <dbReference type="ARBA" id="ARBA00005569"/>
    </source>
</evidence>
<feature type="compositionally biased region" description="Basic residues" evidence="5">
    <location>
        <begin position="606"/>
        <end position="630"/>
    </location>
</feature>
<feature type="compositionally biased region" description="Basic residues" evidence="5">
    <location>
        <begin position="757"/>
        <end position="781"/>
    </location>
</feature>
<name>A0AAU9U8Z5_EUPED</name>
<evidence type="ECO:0000256" key="1">
    <source>
        <dbReference type="ARBA" id="ARBA00004123"/>
    </source>
</evidence>
<dbReference type="Pfam" id="PF08801">
    <property type="entry name" value="Nucleoporin_N"/>
    <property type="match status" value="1"/>
</dbReference>
<dbReference type="GO" id="GO:0016973">
    <property type="term" value="P:poly(A)+ mRNA export from nucleus"/>
    <property type="evidence" value="ECO:0007669"/>
    <property type="project" value="TreeGrafter"/>
</dbReference>
<feature type="compositionally biased region" description="Low complexity" evidence="5">
    <location>
        <begin position="534"/>
        <end position="562"/>
    </location>
</feature>
<organism evidence="7 8">
    <name type="scientific">Euphydryas editha</name>
    <name type="common">Edith's checkerspot</name>
    <dbReference type="NCBI Taxonomy" id="104508"/>
    <lineage>
        <taxon>Eukaryota</taxon>
        <taxon>Metazoa</taxon>
        <taxon>Ecdysozoa</taxon>
        <taxon>Arthropoda</taxon>
        <taxon>Hexapoda</taxon>
        <taxon>Insecta</taxon>
        <taxon>Pterygota</taxon>
        <taxon>Neoptera</taxon>
        <taxon>Endopterygota</taxon>
        <taxon>Lepidoptera</taxon>
        <taxon>Glossata</taxon>
        <taxon>Ditrysia</taxon>
        <taxon>Papilionoidea</taxon>
        <taxon>Nymphalidae</taxon>
        <taxon>Nymphalinae</taxon>
        <taxon>Euphydryas</taxon>
    </lineage>
</organism>
<feature type="compositionally biased region" description="Low complexity" evidence="5">
    <location>
        <begin position="685"/>
        <end position="713"/>
    </location>
</feature>
<reference evidence="7" key="1">
    <citation type="submission" date="2022-03" db="EMBL/GenBank/DDBJ databases">
        <authorList>
            <person name="Tunstrom K."/>
        </authorList>
    </citation>
    <scope>NUCLEOTIDE SEQUENCE</scope>
</reference>
<feature type="region of interest" description="Disordered" evidence="5">
    <location>
        <begin position="534"/>
        <end position="633"/>
    </location>
</feature>